<keyword evidence="6" id="KW-0472">Membrane</keyword>
<reference evidence="7 8" key="1">
    <citation type="submission" date="2014-04" db="EMBL/GenBank/DDBJ databases">
        <title>Genome evolution of avian class.</title>
        <authorList>
            <person name="Zhang G."/>
            <person name="Li C."/>
        </authorList>
    </citation>
    <scope>NUCLEOTIDE SEQUENCE [LARGE SCALE GENOMIC DNA]</scope>
    <source>
        <strain evidence="7">BGI_N324</strain>
    </source>
</reference>
<dbReference type="AlphaFoldDB" id="A0A091LII1"/>
<evidence type="ECO:0000256" key="3">
    <source>
        <dbReference type="ARBA" id="ARBA00022676"/>
    </source>
</evidence>
<evidence type="ECO:0000256" key="2">
    <source>
        <dbReference type="ARBA" id="ARBA00009995"/>
    </source>
</evidence>
<feature type="non-terminal residue" evidence="7">
    <location>
        <position position="1"/>
    </location>
</feature>
<keyword evidence="8" id="KW-1185">Reference proteome</keyword>
<protein>
    <submittedName>
        <fullName evidence="7">UDP-glucuronosyltransferase 1-1</fullName>
    </submittedName>
</protein>
<keyword evidence="6" id="KW-1133">Transmembrane helix</keyword>
<keyword evidence="5" id="KW-0812">Transmembrane</keyword>
<feature type="non-terminal residue" evidence="7">
    <location>
        <position position="137"/>
    </location>
</feature>
<evidence type="ECO:0000313" key="8">
    <source>
        <dbReference type="Proteomes" id="UP000053330"/>
    </source>
</evidence>
<dbReference type="InterPro" id="IPR050271">
    <property type="entry name" value="UDP-glycosyltransferase"/>
</dbReference>
<dbReference type="GO" id="GO:0008194">
    <property type="term" value="F:UDP-glycosyltransferase activity"/>
    <property type="evidence" value="ECO:0007669"/>
    <property type="project" value="InterPro"/>
</dbReference>
<evidence type="ECO:0000256" key="5">
    <source>
        <dbReference type="ARBA" id="ARBA00022692"/>
    </source>
</evidence>
<dbReference type="SUPFAM" id="SSF53756">
    <property type="entry name" value="UDP-Glycosyltransferase/glycogen phosphorylase"/>
    <property type="match status" value="1"/>
</dbReference>
<keyword evidence="3" id="KW-0328">Glycosyltransferase</keyword>
<comment type="similarity">
    <text evidence="2">Belongs to the UDP-glycosyltransferase family.</text>
</comment>
<dbReference type="PANTHER" id="PTHR48043:SF161">
    <property type="entry name" value="UDP GLUCURONOSYLTRANSFERASE FAMILY 1 MEMBER A1"/>
    <property type="match status" value="1"/>
</dbReference>
<evidence type="ECO:0000256" key="6">
    <source>
        <dbReference type="ARBA" id="ARBA00022989"/>
    </source>
</evidence>
<comment type="subcellular location">
    <subcellularLocation>
        <location evidence="1">Membrane</location>
        <topology evidence="1">Single-pass membrane protein</topology>
    </subcellularLocation>
</comment>
<proteinExistence type="inferred from homology"/>
<evidence type="ECO:0000256" key="1">
    <source>
        <dbReference type="ARBA" id="ARBA00004167"/>
    </source>
</evidence>
<evidence type="ECO:0000256" key="4">
    <source>
        <dbReference type="ARBA" id="ARBA00022679"/>
    </source>
</evidence>
<dbReference type="InterPro" id="IPR002213">
    <property type="entry name" value="UDP_glucos_trans"/>
</dbReference>
<dbReference type="GO" id="GO:0016020">
    <property type="term" value="C:membrane"/>
    <property type="evidence" value="ECO:0007669"/>
    <property type="project" value="UniProtKB-SubCell"/>
</dbReference>
<sequence>VLTDAVLPCGPILAEHLSVPSVFFLQQMPCGLDFEAAQCPSPPSYVPRQFTEYTDHMNFLQRVKNLIFGISSPFLCYFMFQPYSKLASEFLQRDVTVPDLLRQASIWLMRLDFVFHYPRPLMPNIIVIGGVNCAKKK</sequence>
<gene>
    <name evidence="7" type="ORF">N324_09402</name>
</gene>
<name>A0A091LII1_9AVES</name>
<dbReference type="PANTHER" id="PTHR48043">
    <property type="entry name" value="EG:EG0003.4 PROTEIN-RELATED"/>
    <property type="match status" value="1"/>
</dbReference>
<dbReference type="Pfam" id="PF00201">
    <property type="entry name" value="UDPGT"/>
    <property type="match status" value="1"/>
</dbReference>
<organism evidence="7 8">
    <name type="scientific">Chlamydotis macqueenii</name>
    <name type="common">Macqueen's bustard</name>
    <dbReference type="NCBI Taxonomy" id="187382"/>
    <lineage>
        <taxon>Eukaryota</taxon>
        <taxon>Metazoa</taxon>
        <taxon>Chordata</taxon>
        <taxon>Craniata</taxon>
        <taxon>Vertebrata</taxon>
        <taxon>Euteleostomi</taxon>
        <taxon>Archelosauria</taxon>
        <taxon>Archosauria</taxon>
        <taxon>Dinosauria</taxon>
        <taxon>Saurischia</taxon>
        <taxon>Theropoda</taxon>
        <taxon>Coelurosauria</taxon>
        <taxon>Aves</taxon>
        <taxon>Neognathae</taxon>
        <taxon>Neoaves</taxon>
        <taxon>Otidimorphae</taxon>
        <taxon>Otidiformes</taxon>
        <taxon>Otididae</taxon>
        <taxon>Chlamydotis</taxon>
    </lineage>
</organism>
<dbReference type="EMBL" id="KK753782">
    <property type="protein sequence ID" value="KFP42661.1"/>
    <property type="molecule type" value="Genomic_DNA"/>
</dbReference>
<evidence type="ECO:0000313" key="7">
    <source>
        <dbReference type="EMBL" id="KFP42661.1"/>
    </source>
</evidence>
<accession>A0A091LII1</accession>
<dbReference type="Proteomes" id="UP000053330">
    <property type="component" value="Unassembled WGS sequence"/>
</dbReference>
<keyword evidence="4 7" id="KW-0808">Transferase</keyword>